<organism evidence="2 3">
    <name type="scientific">Candidatus Gallionella acididurans</name>
    <dbReference type="NCBI Taxonomy" id="1796491"/>
    <lineage>
        <taxon>Bacteria</taxon>
        <taxon>Pseudomonadati</taxon>
        <taxon>Pseudomonadota</taxon>
        <taxon>Betaproteobacteria</taxon>
        <taxon>Nitrosomonadales</taxon>
        <taxon>Gallionellaceae</taxon>
        <taxon>Gallionella</taxon>
    </lineage>
</organism>
<sequence length="178" mass="18808">MKNILFALAGLTGSLFVSASAQADRLDVTGTTDVYGQVSAQNFGVGVGIEHWFTNNVGIGGGVSGGIGSNFQVIDVRALFLLDNEFNIANSPARPFASAGLAAVQGPSYFGSNATGAGPEISAGVMWETPWVKNLYFRPEIIVHLFNVKTTYAIGGTSYTYDAGYQNVDATFAAIYRF</sequence>
<reference evidence="2 3" key="2">
    <citation type="submission" date="2016-03" db="EMBL/GenBank/DDBJ databases">
        <title>New uncultured bacterium of the family Gallionellaceae from acid mine drainage: description and reconstruction of genome based on metagenomic analysis of microbial community.</title>
        <authorList>
            <person name="Kadnikov V."/>
            <person name="Ivasenko D."/>
            <person name="Beletsky A."/>
            <person name="Mardanov A."/>
            <person name="Danilova E."/>
            <person name="Pimenov N."/>
            <person name="Karnachuk O."/>
            <person name="Ravin N."/>
        </authorList>
    </citation>
    <scope>NUCLEOTIDE SEQUENCE [LARGE SCALE GENOMIC DNA]</scope>
    <source>
        <strain evidence="2">ShG14-8</strain>
    </source>
</reference>
<feature type="chain" id="PRO_5007483981" description="Outer membrane protein beta-barrel domain-containing protein" evidence="1">
    <location>
        <begin position="24"/>
        <end position="178"/>
    </location>
</feature>
<comment type="caution">
    <text evidence="2">The sequence shown here is derived from an EMBL/GenBank/DDBJ whole genome shotgun (WGS) entry which is preliminary data.</text>
</comment>
<accession>A0A139BSW7</accession>
<dbReference type="PATRIC" id="fig|1796491.3.peg.2145"/>
<evidence type="ECO:0008006" key="4">
    <source>
        <dbReference type="Google" id="ProtNLM"/>
    </source>
</evidence>
<feature type="signal peptide" evidence="1">
    <location>
        <begin position="1"/>
        <end position="23"/>
    </location>
</feature>
<protein>
    <recommendedName>
        <fullName evidence="4">Outer membrane protein beta-barrel domain-containing protein</fullName>
    </recommendedName>
</protein>
<name>A0A139BSW7_9PROT</name>
<evidence type="ECO:0000256" key="1">
    <source>
        <dbReference type="SAM" id="SignalP"/>
    </source>
</evidence>
<evidence type="ECO:0000313" key="3">
    <source>
        <dbReference type="Proteomes" id="UP000070578"/>
    </source>
</evidence>
<dbReference type="EMBL" id="LSLI01000050">
    <property type="protein sequence ID" value="KXS31923.1"/>
    <property type="molecule type" value="Genomic_DNA"/>
</dbReference>
<evidence type="ECO:0000313" key="2">
    <source>
        <dbReference type="EMBL" id="KXS31923.1"/>
    </source>
</evidence>
<keyword evidence="1" id="KW-0732">Signal</keyword>
<dbReference type="Proteomes" id="UP000070578">
    <property type="component" value="Unassembled WGS sequence"/>
</dbReference>
<reference evidence="2 3" key="1">
    <citation type="submission" date="2016-02" db="EMBL/GenBank/DDBJ databases">
        <authorList>
            <person name="Wen L."/>
            <person name="He K."/>
            <person name="Yang H."/>
        </authorList>
    </citation>
    <scope>NUCLEOTIDE SEQUENCE [LARGE SCALE GENOMIC DNA]</scope>
    <source>
        <strain evidence="2">ShG14-8</strain>
    </source>
</reference>
<proteinExistence type="predicted"/>
<gene>
    <name evidence="2" type="ORF">AWT59_1969</name>
</gene>
<dbReference type="AlphaFoldDB" id="A0A139BSW7"/>